<name>A0A6G4WD11_9HYPH</name>
<organism evidence="2 3">
    <name type="scientific">Allomesorhizobium camelthorni</name>
    <dbReference type="NCBI Taxonomy" id="475069"/>
    <lineage>
        <taxon>Bacteria</taxon>
        <taxon>Pseudomonadati</taxon>
        <taxon>Pseudomonadota</taxon>
        <taxon>Alphaproteobacteria</taxon>
        <taxon>Hyphomicrobiales</taxon>
        <taxon>Phyllobacteriaceae</taxon>
        <taxon>Allomesorhizobium</taxon>
    </lineage>
</organism>
<gene>
    <name evidence="2" type="ORF">G6N73_13190</name>
</gene>
<accession>A0A6G4WD11</accession>
<dbReference type="EMBL" id="JAAKZF010000014">
    <property type="protein sequence ID" value="NGO52126.1"/>
    <property type="molecule type" value="Genomic_DNA"/>
</dbReference>
<comment type="caution">
    <text evidence="2">The sequence shown here is derived from an EMBL/GenBank/DDBJ whole genome shotgun (WGS) entry which is preliminary data.</text>
</comment>
<reference evidence="2 3" key="1">
    <citation type="submission" date="2020-02" db="EMBL/GenBank/DDBJ databases">
        <title>Genome sequence of strain CCNWXJ40-4.</title>
        <authorList>
            <person name="Gao J."/>
            <person name="Sun J."/>
        </authorList>
    </citation>
    <scope>NUCLEOTIDE SEQUENCE [LARGE SCALE GENOMIC DNA]</scope>
    <source>
        <strain evidence="2 3">CCNWXJ 40-4</strain>
    </source>
</reference>
<feature type="domain" description="DUF2019" evidence="1">
    <location>
        <begin position="12"/>
        <end position="115"/>
    </location>
</feature>
<evidence type="ECO:0000313" key="3">
    <source>
        <dbReference type="Proteomes" id="UP001642900"/>
    </source>
</evidence>
<dbReference type="Proteomes" id="UP001642900">
    <property type="component" value="Unassembled WGS sequence"/>
</dbReference>
<keyword evidence="3" id="KW-1185">Reference proteome</keyword>
<dbReference type="RefSeq" id="WP_165028215.1">
    <property type="nucleotide sequence ID" value="NZ_JAAKZF010000014.1"/>
</dbReference>
<dbReference type="InterPro" id="IPR016024">
    <property type="entry name" value="ARM-type_fold"/>
</dbReference>
<sequence length="145" mass="16347">MKKVSLSKLTNDELVARYVEIGAAQAEALDNFDTARFNRLFEHEVAVVNELRLRPGDQRRLLISLFDHPNRQVRLNAAESAYMLDRANAHAVLQEIAASRWQPQAGHAGMSLSGIERGDSLILKDFWIPVDKKERAKAVREALAK</sequence>
<dbReference type="SUPFAM" id="SSF48371">
    <property type="entry name" value="ARM repeat"/>
    <property type="match status" value="1"/>
</dbReference>
<dbReference type="AlphaFoldDB" id="A0A6G4WD11"/>
<dbReference type="Gene3D" id="1.25.40.70">
    <property type="entry name" value="Phosphatidylinositol 3-kinase, accessory domain (PIK)"/>
    <property type="match status" value="1"/>
</dbReference>
<evidence type="ECO:0000259" key="1">
    <source>
        <dbReference type="Pfam" id="PF09450"/>
    </source>
</evidence>
<dbReference type="Pfam" id="PF09450">
    <property type="entry name" value="DUF2019"/>
    <property type="match status" value="1"/>
</dbReference>
<proteinExistence type="predicted"/>
<evidence type="ECO:0000313" key="2">
    <source>
        <dbReference type="EMBL" id="NGO52126.1"/>
    </source>
</evidence>
<dbReference type="InterPro" id="IPR042236">
    <property type="entry name" value="PI3K_accessory_sf"/>
</dbReference>
<dbReference type="InterPro" id="IPR018568">
    <property type="entry name" value="DUF2019"/>
</dbReference>
<protein>
    <submittedName>
        <fullName evidence="2">DUF2019 domain-containing protein</fullName>
    </submittedName>
</protein>